<organism evidence="2 3">
    <name type="scientific">Tachysurus vachellii</name>
    <name type="common">Darkbarbel catfish</name>
    <name type="synonym">Pelteobagrus vachellii</name>
    <dbReference type="NCBI Taxonomy" id="175792"/>
    <lineage>
        <taxon>Eukaryota</taxon>
        <taxon>Metazoa</taxon>
        <taxon>Chordata</taxon>
        <taxon>Craniata</taxon>
        <taxon>Vertebrata</taxon>
        <taxon>Euteleostomi</taxon>
        <taxon>Actinopterygii</taxon>
        <taxon>Neopterygii</taxon>
        <taxon>Teleostei</taxon>
        <taxon>Ostariophysi</taxon>
        <taxon>Siluriformes</taxon>
        <taxon>Bagridae</taxon>
        <taxon>Tachysurus</taxon>
    </lineage>
</organism>
<comment type="caution">
    <text evidence="2">The sequence shown here is derived from an EMBL/GenBank/DDBJ whole genome shotgun (WGS) entry which is preliminary data.</text>
</comment>
<evidence type="ECO:0000256" key="1">
    <source>
        <dbReference type="SAM" id="MobiDB-lite"/>
    </source>
</evidence>
<feature type="region of interest" description="Disordered" evidence="1">
    <location>
        <begin position="52"/>
        <end position="131"/>
    </location>
</feature>
<evidence type="ECO:0000313" key="3">
    <source>
        <dbReference type="Proteomes" id="UP001187315"/>
    </source>
</evidence>
<feature type="compositionally biased region" description="Basic residues" evidence="1">
    <location>
        <begin position="177"/>
        <end position="188"/>
    </location>
</feature>
<dbReference type="AlphaFoldDB" id="A0AA88M666"/>
<dbReference type="EMBL" id="JAVHJS010000017">
    <property type="protein sequence ID" value="KAK2831450.1"/>
    <property type="molecule type" value="Genomic_DNA"/>
</dbReference>
<protein>
    <submittedName>
        <fullName evidence="2">Uncharacterized protein</fullName>
    </submittedName>
</protein>
<gene>
    <name evidence="2" type="ORF">Q7C36_016536</name>
</gene>
<feature type="compositionally biased region" description="Polar residues" evidence="1">
    <location>
        <begin position="117"/>
        <end position="126"/>
    </location>
</feature>
<feature type="region of interest" description="Disordered" evidence="1">
    <location>
        <begin position="152"/>
        <end position="202"/>
    </location>
</feature>
<feature type="compositionally biased region" description="Low complexity" evidence="1">
    <location>
        <begin position="76"/>
        <end position="86"/>
    </location>
</feature>
<accession>A0AA88M666</accession>
<dbReference type="Proteomes" id="UP001187315">
    <property type="component" value="Unassembled WGS sequence"/>
</dbReference>
<sequence>MNFCDENAVLLKDVDPEPGWSGLSDGRWRKQTSFDFFLQSELYYNTDLSDYEVEDSGSGQQETTQDGGDEHEVYMRRPSPVRSPSPTMRGLSPIWGSSLLRSPPPSRRRAPLMRPATSGSPSTSMPPASRRRVHFNMNVTVLGQSSIAGYKTENCAESPPSKRHCASTVTTDTKNALHPRKSAAKQKQRQCSTMISTTDNTP</sequence>
<feature type="compositionally biased region" description="Polar residues" evidence="1">
    <location>
        <begin position="57"/>
        <end position="66"/>
    </location>
</feature>
<keyword evidence="3" id="KW-1185">Reference proteome</keyword>
<feature type="compositionally biased region" description="Polar residues" evidence="1">
    <location>
        <begin position="189"/>
        <end position="202"/>
    </location>
</feature>
<name>A0AA88M666_TACVA</name>
<proteinExistence type="predicted"/>
<reference evidence="2" key="1">
    <citation type="submission" date="2023-08" db="EMBL/GenBank/DDBJ databases">
        <title>Pelteobagrus vachellii genome.</title>
        <authorList>
            <person name="Liu H."/>
        </authorList>
    </citation>
    <scope>NUCLEOTIDE SEQUENCE</scope>
    <source>
        <strain evidence="2">PRFRI_2022a</strain>
        <tissue evidence="2">Muscle</tissue>
    </source>
</reference>
<evidence type="ECO:0000313" key="2">
    <source>
        <dbReference type="EMBL" id="KAK2831450.1"/>
    </source>
</evidence>